<evidence type="ECO:0000313" key="2">
    <source>
        <dbReference type="Proteomes" id="UP001595816"/>
    </source>
</evidence>
<accession>A0ABV8LNT9</accession>
<reference evidence="2" key="1">
    <citation type="journal article" date="2019" name="Int. J. Syst. Evol. Microbiol.">
        <title>The Global Catalogue of Microorganisms (GCM) 10K type strain sequencing project: providing services to taxonomists for standard genome sequencing and annotation.</title>
        <authorList>
            <consortium name="The Broad Institute Genomics Platform"/>
            <consortium name="The Broad Institute Genome Sequencing Center for Infectious Disease"/>
            <person name="Wu L."/>
            <person name="Ma J."/>
        </authorList>
    </citation>
    <scope>NUCLEOTIDE SEQUENCE [LARGE SCALE GENOMIC DNA]</scope>
    <source>
        <strain evidence="2">CGMCC 4.7289</strain>
    </source>
</reference>
<dbReference type="InterPro" id="IPR036689">
    <property type="entry name" value="ESAT-6-like_sf"/>
</dbReference>
<gene>
    <name evidence="1" type="ORF">ACFOZ4_12595</name>
</gene>
<name>A0ABV8LNT9_9ACTN</name>
<evidence type="ECO:0000313" key="1">
    <source>
        <dbReference type="EMBL" id="MFC4131444.1"/>
    </source>
</evidence>
<dbReference type="InterPro" id="IPR010310">
    <property type="entry name" value="T7SS_ESAT-6-like"/>
</dbReference>
<protein>
    <submittedName>
        <fullName evidence="1">WXG100 family type VII secretion target</fullName>
    </submittedName>
</protein>
<proteinExistence type="predicted"/>
<sequence length="107" mass="11856">MAVQLSIEDLARATTQINTTYDHLNTIQTALVNKLQALYGDGWKGTASTKFNLVYNAYDAAVEKIYESLRLLGELIQKGNQTYDTSELDREKMIDLPDVGLIGTTLG</sequence>
<dbReference type="EMBL" id="JBHSAY010000006">
    <property type="protein sequence ID" value="MFC4131444.1"/>
    <property type="molecule type" value="Genomic_DNA"/>
</dbReference>
<organism evidence="1 2">
    <name type="scientific">Hamadaea flava</name>
    <dbReference type="NCBI Taxonomy" id="1742688"/>
    <lineage>
        <taxon>Bacteria</taxon>
        <taxon>Bacillati</taxon>
        <taxon>Actinomycetota</taxon>
        <taxon>Actinomycetes</taxon>
        <taxon>Micromonosporales</taxon>
        <taxon>Micromonosporaceae</taxon>
        <taxon>Hamadaea</taxon>
    </lineage>
</organism>
<dbReference type="Proteomes" id="UP001595816">
    <property type="component" value="Unassembled WGS sequence"/>
</dbReference>
<comment type="caution">
    <text evidence="1">The sequence shown here is derived from an EMBL/GenBank/DDBJ whole genome shotgun (WGS) entry which is preliminary data.</text>
</comment>
<keyword evidence="2" id="KW-1185">Reference proteome</keyword>
<dbReference type="SUPFAM" id="SSF140453">
    <property type="entry name" value="EsxAB dimer-like"/>
    <property type="match status" value="1"/>
</dbReference>
<dbReference type="Gene3D" id="1.10.287.1060">
    <property type="entry name" value="ESAT-6-like"/>
    <property type="match status" value="1"/>
</dbReference>
<dbReference type="Pfam" id="PF06013">
    <property type="entry name" value="WXG100"/>
    <property type="match status" value="1"/>
</dbReference>
<dbReference type="RefSeq" id="WP_253754975.1">
    <property type="nucleotide sequence ID" value="NZ_JAMZDZ010000001.1"/>
</dbReference>